<evidence type="ECO:0000313" key="1">
    <source>
        <dbReference type="EMBL" id="KIJ30672.1"/>
    </source>
</evidence>
<proteinExistence type="predicted"/>
<evidence type="ECO:0000313" key="2">
    <source>
        <dbReference type="Proteomes" id="UP000054279"/>
    </source>
</evidence>
<dbReference type="AlphaFoldDB" id="A0A0C9UP37"/>
<dbReference type="Proteomes" id="UP000054279">
    <property type="component" value="Unassembled WGS sequence"/>
</dbReference>
<accession>A0A0C9UP37</accession>
<reference evidence="1 2" key="1">
    <citation type="submission" date="2014-06" db="EMBL/GenBank/DDBJ databases">
        <title>Evolutionary Origins and Diversification of the Mycorrhizal Mutualists.</title>
        <authorList>
            <consortium name="DOE Joint Genome Institute"/>
            <consortium name="Mycorrhizal Genomics Consortium"/>
            <person name="Kohler A."/>
            <person name="Kuo A."/>
            <person name="Nagy L.G."/>
            <person name="Floudas D."/>
            <person name="Copeland A."/>
            <person name="Barry K.W."/>
            <person name="Cichocki N."/>
            <person name="Veneault-Fourrey C."/>
            <person name="LaButti K."/>
            <person name="Lindquist E.A."/>
            <person name="Lipzen A."/>
            <person name="Lundell T."/>
            <person name="Morin E."/>
            <person name="Murat C."/>
            <person name="Riley R."/>
            <person name="Ohm R."/>
            <person name="Sun H."/>
            <person name="Tunlid A."/>
            <person name="Henrissat B."/>
            <person name="Grigoriev I.V."/>
            <person name="Hibbett D.S."/>
            <person name="Martin F."/>
        </authorList>
    </citation>
    <scope>NUCLEOTIDE SEQUENCE [LARGE SCALE GENOMIC DNA]</scope>
    <source>
        <strain evidence="1 2">SS14</strain>
    </source>
</reference>
<name>A0A0C9UP37_SPHS4</name>
<gene>
    <name evidence="1" type="ORF">M422DRAFT_267718</name>
</gene>
<sequence>MGSVEGVPAVCGRHASSGLLYDGQLVTGDIAGFEGINRAWVEDLARSFVGDFDSSRIGVIVEVSKLSTWEMVRELYRVGIPLWYCWGELESKLERCGIQFLDEMAPPTMSEVEIESYYTRP</sequence>
<organism evidence="1 2">
    <name type="scientific">Sphaerobolus stellatus (strain SS14)</name>
    <dbReference type="NCBI Taxonomy" id="990650"/>
    <lineage>
        <taxon>Eukaryota</taxon>
        <taxon>Fungi</taxon>
        <taxon>Dikarya</taxon>
        <taxon>Basidiomycota</taxon>
        <taxon>Agaricomycotina</taxon>
        <taxon>Agaricomycetes</taxon>
        <taxon>Phallomycetidae</taxon>
        <taxon>Geastrales</taxon>
        <taxon>Sphaerobolaceae</taxon>
        <taxon>Sphaerobolus</taxon>
    </lineage>
</organism>
<protein>
    <submittedName>
        <fullName evidence="1">Uncharacterized protein</fullName>
    </submittedName>
</protein>
<dbReference type="EMBL" id="KN837256">
    <property type="protein sequence ID" value="KIJ30672.1"/>
    <property type="molecule type" value="Genomic_DNA"/>
</dbReference>
<dbReference type="HOGENOM" id="CLU_2039545_0_0_1"/>
<keyword evidence="2" id="KW-1185">Reference proteome</keyword>